<dbReference type="InterPro" id="IPR056884">
    <property type="entry name" value="NPHP3-like_N"/>
</dbReference>
<evidence type="ECO:0000313" key="4">
    <source>
        <dbReference type="Proteomes" id="UP000683360"/>
    </source>
</evidence>
<proteinExistence type="predicted"/>
<feature type="domain" description="Nephrocystin 3-like N-terminal" evidence="2">
    <location>
        <begin position="2"/>
        <end position="151"/>
    </location>
</feature>
<protein>
    <recommendedName>
        <fullName evidence="2">Nephrocystin 3-like N-terminal domain-containing protein</fullName>
    </recommendedName>
</protein>
<comment type="caution">
    <text evidence="3">The sequence shown here is derived from an EMBL/GenBank/DDBJ whole genome shotgun (WGS) entry which is preliminary data.</text>
</comment>
<evidence type="ECO:0000313" key="3">
    <source>
        <dbReference type="EMBL" id="CAG2252921.1"/>
    </source>
</evidence>
<dbReference type="EMBL" id="CAJPWZ010003134">
    <property type="protein sequence ID" value="CAG2252921.1"/>
    <property type="molecule type" value="Genomic_DNA"/>
</dbReference>
<evidence type="ECO:0000259" key="2">
    <source>
        <dbReference type="Pfam" id="PF24883"/>
    </source>
</evidence>
<name>A0A8S3V8S7_MYTED</name>
<accession>A0A8S3V8S7</accession>
<gene>
    <name evidence="3" type="ORF">MEDL_64487</name>
</gene>
<dbReference type="InterPro" id="IPR027417">
    <property type="entry name" value="P-loop_NTPase"/>
</dbReference>
<organism evidence="3 4">
    <name type="scientific">Mytilus edulis</name>
    <name type="common">Blue mussel</name>
    <dbReference type="NCBI Taxonomy" id="6550"/>
    <lineage>
        <taxon>Eukaryota</taxon>
        <taxon>Metazoa</taxon>
        <taxon>Spiralia</taxon>
        <taxon>Lophotrochozoa</taxon>
        <taxon>Mollusca</taxon>
        <taxon>Bivalvia</taxon>
        <taxon>Autobranchia</taxon>
        <taxon>Pteriomorphia</taxon>
        <taxon>Mytilida</taxon>
        <taxon>Mytiloidea</taxon>
        <taxon>Mytilidae</taxon>
        <taxon>Mytilinae</taxon>
        <taxon>Mytilus</taxon>
    </lineage>
</organism>
<reference evidence="3" key="1">
    <citation type="submission" date="2021-03" db="EMBL/GenBank/DDBJ databases">
        <authorList>
            <person name="Bekaert M."/>
        </authorList>
    </citation>
    <scope>NUCLEOTIDE SEQUENCE</scope>
</reference>
<evidence type="ECO:0000256" key="1">
    <source>
        <dbReference type="ARBA" id="ARBA00022737"/>
    </source>
</evidence>
<dbReference type="AlphaFoldDB" id="A0A8S3V8S7"/>
<dbReference type="Proteomes" id="UP000683360">
    <property type="component" value="Unassembled WGS sequence"/>
</dbReference>
<keyword evidence="4" id="KW-1185">Reference proteome</keyword>
<sequence length="288" mass="33352">MLLSADMGFGKSTIVSNIVCADPMSIWYSIRQQVLVYHICRYDVISSSKPEVFIRNLAGAVVRDIPEIGNAILSDDMALDFLYGKCSIDPVACLEFSVLNKLKYKNDARKYLIIIDAIDECETSGGTDLVDLLYKKIPFFPDNFQFLITSRNIERLLYKFKELEHTDLQLYEQQNLQDIRLYLEKTKQMTNEEIVKFTKISGRNFLHVKLYLQYCKDLITAVCDVIPESLEKIYILNFERVFGKKGDLFEEFICIFEVLCSLQNSINENKLFNVAGLRSKEKEKHHVC</sequence>
<dbReference type="OrthoDB" id="5989012at2759"/>
<keyword evidence="1" id="KW-0677">Repeat</keyword>
<dbReference type="Pfam" id="PF24883">
    <property type="entry name" value="NPHP3_N"/>
    <property type="match status" value="1"/>
</dbReference>
<dbReference type="SUPFAM" id="SSF52540">
    <property type="entry name" value="P-loop containing nucleoside triphosphate hydrolases"/>
    <property type="match status" value="1"/>
</dbReference>